<reference evidence="3" key="1">
    <citation type="journal article" date="2023" name="Mol. Biol. Evol.">
        <title>Third-Generation Sequencing Reveals the Adaptive Role of the Epigenome in Three Deep-Sea Polychaetes.</title>
        <authorList>
            <person name="Perez M."/>
            <person name="Aroh O."/>
            <person name="Sun Y."/>
            <person name="Lan Y."/>
            <person name="Juniper S.K."/>
            <person name="Young C.R."/>
            <person name="Angers B."/>
            <person name="Qian P.Y."/>
        </authorList>
    </citation>
    <scope>NUCLEOTIDE SEQUENCE</scope>
    <source>
        <strain evidence="3">P08H-3</strain>
    </source>
</reference>
<dbReference type="InterPro" id="IPR036598">
    <property type="entry name" value="GOLD_dom_sf"/>
</dbReference>
<dbReference type="InterPro" id="IPR001251">
    <property type="entry name" value="CRAL-TRIO_dom"/>
</dbReference>
<dbReference type="Pfam" id="PF00650">
    <property type="entry name" value="CRAL_TRIO"/>
    <property type="match status" value="1"/>
</dbReference>
<sequence length="430" mass="50401">MSGHVGDMTTKQEAILKTLKENCKDIAKPDWDDYYWTRWLRGRSLHLYTNPPLKCGDVVWRKEWNADNILEWDPPEVVKKYYPGGYFGEDKQGFPIWIEILGSIDLKAMYFSTVKKDILRYKVYNAEYLFKYLLPEQCKKHGRKIERCSVIFDMQSLGLKHLWKPAVDLLTEMLSIMENHYPETLGVCYAINAPKLFPVMWNIAKPFLEEETKRKIKILGKKYKEEILQYIDPDQLPVHWGGNCRDPDGNEYCQSKQSVTVAYFFCIIYIYVSESQYPCPELDLYYLVVCMGGKIPEKYRLKNIRENIDLSNFENCNVARGSTVQLDYEVTEPESTLRWQFLTEDNDIGFGVFKRTTDERQKKGDMIEVVKSERVDSHLIPEEGSVMIDEPGQYVVRFDNTYSWTVSKKVSYLIDVLPPDTENELQVTEL</sequence>
<dbReference type="PANTHER" id="PTHR23324">
    <property type="entry name" value="SEC14 RELATED PROTEIN"/>
    <property type="match status" value="1"/>
</dbReference>
<evidence type="ECO:0000259" key="1">
    <source>
        <dbReference type="PROSITE" id="PS50191"/>
    </source>
</evidence>
<evidence type="ECO:0008006" key="5">
    <source>
        <dbReference type="Google" id="ProtNLM"/>
    </source>
</evidence>
<dbReference type="GO" id="GO:0005737">
    <property type="term" value="C:cytoplasm"/>
    <property type="evidence" value="ECO:0007669"/>
    <property type="project" value="TreeGrafter"/>
</dbReference>
<dbReference type="PANTHER" id="PTHR23324:SF83">
    <property type="entry name" value="SEC14-LIKE PROTEIN 2"/>
    <property type="match status" value="1"/>
</dbReference>
<dbReference type="SUPFAM" id="SSF52087">
    <property type="entry name" value="CRAL/TRIO domain"/>
    <property type="match status" value="1"/>
</dbReference>
<dbReference type="Gene3D" id="2.60.120.680">
    <property type="entry name" value="GOLD domain"/>
    <property type="match status" value="1"/>
</dbReference>
<dbReference type="InterPro" id="IPR036865">
    <property type="entry name" value="CRAL-TRIO_dom_sf"/>
</dbReference>
<dbReference type="PROSITE" id="PS50866">
    <property type="entry name" value="GOLD"/>
    <property type="match status" value="1"/>
</dbReference>
<feature type="domain" description="CRAL-TRIO" evidence="1">
    <location>
        <begin position="74"/>
        <end position="248"/>
    </location>
</feature>
<dbReference type="PROSITE" id="PS50191">
    <property type="entry name" value="CRAL_TRIO"/>
    <property type="match status" value="1"/>
</dbReference>
<comment type="caution">
    <text evidence="3">The sequence shown here is derived from an EMBL/GenBank/DDBJ whole genome shotgun (WGS) entry which is preliminary data.</text>
</comment>
<evidence type="ECO:0000259" key="2">
    <source>
        <dbReference type="PROSITE" id="PS50866"/>
    </source>
</evidence>
<dbReference type="InterPro" id="IPR051064">
    <property type="entry name" value="SEC14/CRAL-TRIO_domain"/>
</dbReference>
<feature type="domain" description="GOLD" evidence="2">
    <location>
        <begin position="301"/>
        <end position="416"/>
    </location>
</feature>
<dbReference type="SUPFAM" id="SSF46938">
    <property type="entry name" value="CRAL/TRIO N-terminal domain"/>
    <property type="match status" value="1"/>
</dbReference>
<gene>
    <name evidence="3" type="ORF">LSH36_48g02049</name>
</gene>
<dbReference type="Gene3D" id="3.40.525.10">
    <property type="entry name" value="CRAL-TRIO lipid binding domain"/>
    <property type="match status" value="1"/>
</dbReference>
<accession>A0AAD9K6H8</accession>
<dbReference type="InterPro" id="IPR036273">
    <property type="entry name" value="CRAL/TRIO_N_dom_sf"/>
</dbReference>
<keyword evidence="4" id="KW-1185">Reference proteome</keyword>
<evidence type="ECO:0000313" key="3">
    <source>
        <dbReference type="EMBL" id="KAK2165567.1"/>
    </source>
</evidence>
<dbReference type="Proteomes" id="UP001208570">
    <property type="component" value="Unassembled WGS sequence"/>
</dbReference>
<dbReference type="AlphaFoldDB" id="A0AAD9K6H8"/>
<dbReference type="CDD" id="cd00170">
    <property type="entry name" value="SEC14"/>
    <property type="match status" value="1"/>
</dbReference>
<name>A0AAD9K6H8_9ANNE</name>
<dbReference type="InterPro" id="IPR009038">
    <property type="entry name" value="GOLD_dom"/>
</dbReference>
<dbReference type="SUPFAM" id="SSF101576">
    <property type="entry name" value="Supernatant protein factor (SPF), C-terminal domain"/>
    <property type="match status" value="1"/>
</dbReference>
<evidence type="ECO:0000313" key="4">
    <source>
        <dbReference type="Proteomes" id="UP001208570"/>
    </source>
</evidence>
<organism evidence="3 4">
    <name type="scientific">Paralvinella palmiformis</name>
    <dbReference type="NCBI Taxonomy" id="53620"/>
    <lineage>
        <taxon>Eukaryota</taxon>
        <taxon>Metazoa</taxon>
        <taxon>Spiralia</taxon>
        <taxon>Lophotrochozoa</taxon>
        <taxon>Annelida</taxon>
        <taxon>Polychaeta</taxon>
        <taxon>Sedentaria</taxon>
        <taxon>Canalipalpata</taxon>
        <taxon>Terebellida</taxon>
        <taxon>Terebelliformia</taxon>
        <taxon>Alvinellidae</taxon>
        <taxon>Paralvinella</taxon>
    </lineage>
</organism>
<dbReference type="SMART" id="SM00516">
    <property type="entry name" value="SEC14"/>
    <property type="match status" value="1"/>
</dbReference>
<dbReference type="EMBL" id="JAODUP010000048">
    <property type="protein sequence ID" value="KAK2165567.1"/>
    <property type="molecule type" value="Genomic_DNA"/>
</dbReference>
<protein>
    <recommendedName>
        <fullName evidence="5">SEC14-like protein 2</fullName>
    </recommendedName>
</protein>
<proteinExistence type="predicted"/>